<evidence type="ECO:0000313" key="10">
    <source>
        <dbReference type="EMBL" id="KAG9279293.1"/>
    </source>
</evidence>
<dbReference type="OrthoDB" id="4096362at2759"/>
<dbReference type="AlphaFoldDB" id="A0A8T2M4N4"/>
<dbReference type="Pfam" id="PF01529">
    <property type="entry name" value="DHHC"/>
    <property type="match status" value="1"/>
</dbReference>
<evidence type="ECO:0000259" key="9">
    <source>
        <dbReference type="Pfam" id="PF01529"/>
    </source>
</evidence>
<dbReference type="InterPro" id="IPR039859">
    <property type="entry name" value="PFA4/ZDH16/20/ERF2-like"/>
</dbReference>
<dbReference type="EC" id="2.3.1.225" evidence="7"/>
<dbReference type="GO" id="GO:0005794">
    <property type="term" value="C:Golgi apparatus"/>
    <property type="evidence" value="ECO:0007669"/>
    <property type="project" value="TreeGrafter"/>
</dbReference>
<keyword evidence="4 7" id="KW-1133">Transmembrane helix</keyword>
<feature type="compositionally biased region" description="Pro residues" evidence="8">
    <location>
        <begin position="448"/>
        <end position="464"/>
    </location>
</feature>
<evidence type="ECO:0000256" key="2">
    <source>
        <dbReference type="ARBA" id="ARBA00022679"/>
    </source>
</evidence>
<proteinExistence type="inferred from homology"/>
<feature type="region of interest" description="Disordered" evidence="8">
    <location>
        <begin position="138"/>
        <end position="158"/>
    </location>
</feature>
<evidence type="ECO:0000256" key="6">
    <source>
        <dbReference type="ARBA" id="ARBA00023315"/>
    </source>
</evidence>
<comment type="catalytic activity">
    <reaction evidence="7">
        <text>L-cysteinyl-[protein] + hexadecanoyl-CoA = S-hexadecanoyl-L-cysteinyl-[protein] + CoA</text>
        <dbReference type="Rhea" id="RHEA:36683"/>
        <dbReference type="Rhea" id="RHEA-COMP:10131"/>
        <dbReference type="Rhea" id="RHEA-COMP:11032"/>
        <dbReference type="ChEBI" id="CHEBI:29950"/>
        <dbReference type="ChEBI" id="CHEBI:57287"/>
        <dbReference type="ChEBI" id="CHEBI:57379"/>
        <dbReference type="ChEBI" id="CHEBI:74151"/>
        <dbReference type="EC" id="2.3.1.225"/>
    </reaction>
</comment>
<dbReference type="InterPro" id="IPR001594">
    <property type="entry name" value="Palmitoyltrfase_DHHC"/>
</dbReference>
<dbReference type="PANTHER" id="PTHR22883:SF348">
    <property type="entry name" value="PALMITOYLTRANSFERASE ZDHHC18-B"/>
    <property type="match status" value="1"/>
</dbReference>
<dbReference type="GO" id="GO:0016020">
    <property type="term" value="C:membrane"/>
    <property type="evidence" value="ECO:0007669"/>
    <property type="project" value="UniProtKB-SubCell"/>
</dbReference>
<evidence type="ECO:0000256" key="1">
    <source>
        <dbReference type="ARBA" id="ARBA00004141"/>
    </source>
</evidence>
<evidence type="ECO:0000256" key="4">
    <source>
        <dbReference type="ARBA" id="ARBA00022989"/>
    </source>
</evidence>
<dbReference type="GO" id="GO:0019706">
    <property type="term" value="F:protein-cysteine S-palmitoyltransferase activity"/>
    <property type="evidence" value="ECO:0007669"/>
    <property type="project" value="UniProtKB-EC"/>
</dbReference>
<keyword evidence="6 7" id="KW-0012">Acyltransferase</keyword>
<dbReference type="GO" id="GO:0005783">
    <property type="term" value="C:endoplasmic reticulum"/>
    <property type="evidence" value="ECO:0007669"/>
    <property type="project" value="TreeGrafter"/>
</dbReference>
<dbReference type="PROSITE" id="PS50216">
    <property type="entry name" value="DHHC"/>
    <property type="match status" value="1"/>
</dbReference>
<evidence type="ECO:0000256" key="7">
    <source>
        <dbReference type="RuleBase" id="RU079119"/>
    </source>
</evidence>
<dbReference type="PANTHER" id="PTHR22883">
    <property type="entry name" value="ZINC FINGER DHHC DOMAIN CONTAINING PROTEIN"/>
    <property type="match status" value="1"/>
</dbReference>
<feature type="transmembrane region" description="Helical" evidence="7">
    <location>
        <begin position="298"/>
        <end position="320"/>
    </location>
</feature>
<accession>A0A8T2M4N4</accession>
<comment type="similarity">
    <text evidence="7">Belongs to the DHHC palmitoyltransferase family.</text>
</comment>
<feature type="compositionally biased region" description="Polar residues" evidence="8">
    <location>
        <begin position="1"/>
        <end position="10"/>
    </location>
</feature>
<dbReference type="GO" id="GO:0006612">
    <property type="term" value="P:protein targeting to membrane"/>
    <property type="evidence" value="ECO:0007669"/>
    <property type="project" value="TreeGrafter"/>
</dbReference>
<evidence type="ECO:0000256" key="5">
    <source>
        <dbReference type="ARBA" id="ARBA00023136"/>
    </source>
</evidence>
<gene>
    <name evidence="10" type="primary">ZDHHC14</name>
    <name evidence="10" type="ORF">AMEX_G4808</name>
</gene>
<feature type="domain" description="Palmitoyltransferase DHHC" evidence="9">
    <location>
        <begin position="170"/>
        <end position="330"/>
    </location>
</feature>
<feature type="region of interest" description="Disordered" evidence="8">
    <location>
        <begin position="417"/>
        <end position="534"/>
    </location>
</feature>
<feature type="compositionally biased region" description="Basic residues" evidence="8">
    <location>
        <begin position="478"/>
        <end position="491"/>
    </location>
</feature>
<feature type="transmembrane region" description="Helical" evidence="7">
    <location>
        <begin position="216"/>
        <end position="241"/>
    </location>
</feature>
<feature type="transmembrane region" description="Helical" evidence="7">
    <location>
        <begin position="267"/>
        <end position="286"/>
    </location>
</feature>
<evidence type="ECO:0000313" key="11">
    <source>
        <dbReference type="Proteomes" id="UP000752171"/>
    </source>
</evidence>
<evidence type="ECO:0000256" key="8">
    <source>
        <dbReference type="SAM" id="MobiDB-lite"/>
    </source>
</evidence>
<keyword evidence="3 7" id="KW-0812">Transmembrane</keyword>
<keyword evidence="5 7" id="KW-0472">Membrane</keyword>
<organism evidence="10 11">
    <name type="scientific">Astyanax mexicanus</name>
    <name type="common">Blind cave fish</name>
    <name type="synonym">Astyanax fasciatus mexicanus</name>
    <dbReference type="NCBI Taxonomy" id="7994"/>
    <lineage>
        <taxon>Eukaryota</taxon>
        <taxon>Metazoa</taxon>
        <taxon>Chordata</taxon>
        <taxon>Craniata</taxon>
        <taxon>Vertebrata</taxon>
        <taxon>Euteleostomi</taxon>
        <taxon>Actinopterygii</taxon>
        <taxon>Neopterygii</taxon>
        <taxon>Teleostei</taxon>
        <taxon>Ostariophysi</taxon>
        <taxon>Characiformes</taxon>
        <taxon>Characoidei</taxon>
        <taxon>Acestrorhamphidae</taxon>
        <taxon>Acestrorhamphinae</taxon>
        <taxon>Astyanax</taxon>
    </lineage>
</organism>
<feature type="region of interest" description="Disordered" evidence="8">
    <location>
        <begin position="1"/>
        <end position="40"/>
    </location>
</feature>
<dbReference type="EMBL" id="JAICCE010000003">
    <property type="protein sequence ID" value="KAG9279293.1"/>
    <property type="molecule type" value="Genomic_DNA"/>
</dbReference>
<dbReference type="Proteomes" id="UP000752171">
    <property type="component" value="Unassembled WGS sequence"/>
</dbReference>
<reference evidence="10 11" key="1">
    <citation type="submission" date="2021-07" db="EMBL/GenBank/DDBJ databases">
        <authorList>
            <person name="Imarazene B."/>
            <person name="Zahm M."/>
            <person name="Klopp C."/>
            <person name="Cabau C."/>
            <person name="Beille S."/>
            <person name="Jouanno E."/>
            <person name="Castinel A."/>
            <person name="Lluch J."/>
            <person name="Gil L."/>
            <person name="Kuchtly C."/>
            <person name="Lopez Roques C."/>
            <person name="Donnadieu C."/>
            <person name="Parrinello H."/>
            <person name="Journot L."/>
            <person name="Du K."/>
            <person name="Schartl M."/>
            <person name="Retaux S."/>
            <person name="Guiguen Y."/>
        </authorList>
    </citation>
    <scope>NUCLEOTIDE SEQUENCE [LARGE SCALE GENOMIC DNA]</scope>
    <source>
        <strain evidence="10">Pach_M1</strain>
        <tissue evidence="10">Testis</tissue>
    </source>
</reference>
<feature type="compositionally biased region" description="Low complexity" evidence="8">
    <location>
        <begin position="434"/>
        <end position="447"/>
    </location>
</feature>
<keyword evidence="2 7" id="KW-0808">Transferase</keyword>
<evidence type="ECO:0000256" key="3">
    <source>
        <dbReference type="ARBA" id="ARBA00022692"/>
    </source>
</evidence>
<feature type="transmembrane region" description="Helical" evidence="7">
    <location>
        <begin position="70"/>
        <end position="88"/>
    </location>
</feature>
<name>A0A8T2M4N4_ASTMX</name>
<comment type="domain">
    <text evidence="7">The DHHC domain is required for palmitoyltransferase activity.</text>
</comment>
<feature type="compositionally biased region" description="Basic and acidic residues" evidence="8">
    <location>
        <begin position="519"/>
        <end position="534"/>
    </location>
</feature>
<feature type="compositionally biased region" description="Polar residues" evidence="8">
    <location>
        <begin position="494"/>
        <end position="507"/>
    </location>
</feature>
<feature type="compositionally biased region" description="Pro residues" evidence="8">
    <location>
        <begin position="18"/>
        <end position="32"/>
    </location>
</feature>
<protein>
    <recommendedName>
        <fullName evidence="7">Palmitoyltransferase</fullName>
        <ecNumber evidence="7">2.3.1.225</ecNumber>
    </recommendedName>
</protein>
<feature type="transmembrane region" description="Helical" evidence="7">
    <location>
        <begin position="94"/>
        <end position="117"/>
    </location>
</feature>
<comment type="caution">
    <text evidence="10">The sequence shown here is derived from an EMBL/GenBank/DDBJ whole genome shotgun (WGS) entry which is preliminary data.</text>
</comment>
<comment type="subcellular location">
    <subcellularLocation>
        <location evidence="1">Membrane</location>
        <topology evidence="1">Multi-pass membrane protein</topology>
    </subcellularLocation>
</comment>
<sequence>MKNCEYQQIDPQALTTPTPTPAPTPAPTPSARPCPEKKKPKRLKRKWEVFPGKNRFYCDGRIIVARQSGVLPLTVGLILVTSGLFFIFDCPFLVKHLTGCIPVIGGVLFVLVFISLLQTSFTDPGILPRATPEEAADIEKQIDNPTGSSSSSYRPPPRTKEVVINQQVVKLKYCFTCKIFRPPRTSHCSLCDNCVERFDHHCPWVGNCVGKRNYRFFYMFIVSLSFLTAFIFGCVTTHLALRSQGGNGLVFALQESPARYPFSYDSIVYFILYEQVHLFLCVKVHVYCPLLLSTALELVVCFFSVWSILGLSGFHTYLVAANLTTNEDIKGSWSGKSGNEETGNPYSYNSIFKNCCSVLCGPMPPSLIDRRGYVPSEEAAEIGPTEIELPAAKNDINMCAQGTKGLLETATRSPFLSSPCPQAKGQAVPPPPALDALPNIAAASSSPAPAPSPAPSPSPRPAPGQPKASRERPAATSSHRHHSHHRSKSKRTTAQAHNPTHASSSPAPQGPRHNHGSRSRKDSKSRDPKFTSLH</sequence>